<evidence type="ECO:0000256" key="2">
    <source>
        <dbReference type="ARBA" id="ARBA00022475"/>
    </source>
</evidence>
<feature type="transmembrane region" description="Helical" evidence="8">
    <location>
        <begin position="137"/>
        <end position="154"/>
    </location>
</feature>
<dbReference type="GO" id="GO:0010041">
    <property type="term" value="P:response to iron(III) ion"/>
    <property type="evidence" value="ECO:0007669"/>
    <property type="project" value="TreeGrafter"/>
</dbReference>
<feature type="transmembrane region" description="Helical" evidence="8">
    <location>
        <begin position="166"/>
        <end position="193"/>
    </location>
</feature>
<protein>
    <recommendedName>
        <fullName evidence="9">Glycosyltransferase RgtA/B/C/D-like domain-containing protein</fullName>
    </recommendedName>
</protein>
<feature type="transmembrane region" description="Helical" evidence="8">
    <location>
        <begin position="205"/>
        <end position="224"/>
    </location>
</feature>
<keyword evidence="3" id="KW-0328">Glycosyltransferase</keyword>
<keyword evidence="6 8" id="KW-1133">Transmembrane helix</keyword>
<dbReference type="Pfam" id="PF13231">
    <property type="entry name" value="PMT_2"/>
    <property type="match status" value="1"/>
</dbReference>
<evidence type="ECO:0000256" key="5">
    <source>
        <dbReference type="ARBA" id="ARBA00022692"/>
    </source>
</evidence>
<feature type="transmembrane region" description="Helical" evidence="8">
    <location>
        <begin position="355"/>
        <end position="377"/>
    </location>
</feature>
<keyword evidence="7 8" id="KW-0472">Membrane</keyword>
<evidence type="ECO:0000256" key="8">
    <source>
        <dbReference type="SAM" id="Phobius"/>
    </source>
</evidence>
<feature type="transmembrane region" description="Helical" evidence="8">
    <location>
        <begin position="330"/>
        <end position="349"/>
    </location>
</feature>
<reference evidence="10 11" key="1">
    <citation type="submission" date="2016-06" db="EMBL/GenBank/DDBJ databases">
        <title>Insight into the functional genes involving in sulfur oxidation in Pearl River water.</title>
        <authorList>
            <person name="Luo J."/>
            <person name="Tan X."/>
            <person name="Lin W."/>
        </authorList>
    </citation>
    <scope>NUCLEOTIDE SEQUENCE [LARGE SCALE GENOMIC DNA]</scope>
    <source>
        <strain evidence="10 11">LS2</strain>
    </source>
</reference>
<evidence type="ECO:0000313" key="11">
    <source>
        <dbReference type="Proteomes" id="UP000078596"/>
    </source>
</evidence>
<sequence>MSHTRSIHYFILAVAVFIGFYWQIGSIPLFDLDEGAFTSATREMFLRHDFVTPYLNTVPRFDKPILIYWLQAASAMVFGFNEWAFRLPSALASTFWVWSIYRFGQQVLDRERAFYAALIAATSLMTTVVGKAAIADAVLMLFMTLAMFAIFRHWQTGRATYIRWAFVAMALGFLTKGPVAVVIPAVVSLLFYLSTGRFGSWWRAVLDWRGILLFLALALPWYVLEYVREGQAFIDGFFLKNNVGRFSAPMEGHSAGFWFYPVVTFIALLPFTGLVVRAIGGLVQDVRHGAWSLRPATELSAEAALKRFGWLWFGFVLLLFSFSGTKLPHYLNYGLVGLILVMATYFPAIRNRWLYLLPFWGMLLILLALPGALDLFIDRIRPAYVQAMLADRNLYFGPGWYLLLGTILGLSVIAAFRRSWPLPVILVPVALSFSLVMNGRLLPIVDALQQGPIKAAGLMARDLPGTAVMYRMNTPSFGVYAGKILARHAPESGDLVLTRAVYADELDAQVLFSQGGVVLLRMR</sequence>
<dbReference type="InterPro" id="IPR038731">
    <property type="entry name" value="RgtA/B/C-like"/>
</dbReference>
<evidence type="ECO:0000259" key="9">
    <source>
        <dbReference type="Pfam" id="PF13231"/>
    </source>
</evidence>
<gene>
    <name evidence="10" type="ORF">A9404_04210</name>
</gene>
<evidence type="ECO:0000256" key="4">
    <source>
        <dbReference type="ARBA" id="ARBA00022679"/>
    </source>
</evidence>
<dbReference type="PANTHER" id="PTHR33908:SF3">
    <property type="entry name" value="UNDECAPRENYL PHOSPHATE-ALPHA-4-AMINO-4-DEOXY-L-ARABINOSE ARABINOSYL TRANSFERASE"/>
    <property type="match status" value="1"/>
</dbReference>
<feature type="transmembrane region" description="Helical" evidence="8">
    <location>
        <begin position="257"/>
        <end position="283"/>
    </location>
</feature>
<accession>A0A191ZFP3</accession>
<feature type="transmembrane region" description="Helical" evidence="8">
    <location>
        <begin position="113"/>
        <end position="131"/>
    </location>
</feature>
<keyword evidence="11" id="KW-1185">Reference proteome</keyword>
<feature type="transmembrane region" description="Helical" evidence="8">
    <location>
        <begin position="303"/>
        <end position="323"/>
    </location>
</feature>
<evidence type="ECO:0000313" key="10">
    <source>
        <dbReference type="EMBL" id="ANJ66688.1"/>
    </source>
</evidence>
<comment type="subcellular location">
    <subcellularLocation>
        <location evidence="1">Cell membrane</location>
        <topology evidence="1">Multi-pass membrane protein</topology>
    </subcellularLocation>
</comment>
<keyword evidence="2" id="KW-1003">Cell membrane</keyword>
<feature type="transmembrane region" description="Helical" evidence="8">
    <location>
        <begin position="398"/>
        <end position="416"/>
    </location>
</feature>
<feature type="transmembrane region" description="Helical" evidence="8">
    <location>
        <begin position="422"/>
        <end position="442"/>
    </location>
</feature>
<dbReference type="STRING" id="1860122.A9404_04210"/>
<dbReference type="GO" id="GO:0016763">
    <property type="term" value="F:pentosyltransferase activity"/>
    <property type="evidence" value="ECO:0007669"/>
    <property type="project" value="TreeGrafter"/>
</dbReference>
<evidence type="ECO:0000256" key="3">
    <source>
        <dbReference type="ARBA" id="ARBA00022676"/>
    </source>
</evidence>
<dbReference type="EMBL" id="CP016027">
    <property type="protein sequence ID" value="ANJ66688.1"/>
    <property type="molecule type" value="Genomic_DNA"/>
</dbReference>
<dbReference type="OrthoDB" id="9775035at2"/>
<dbReference type="RefSeq" id="WP_066098976.1">
    <property type="nucleotide sequence ID" value="NZ_CP016027.1"/>
</dbReference>
<name>A0A191ZFP3_9GAMM</name>
<feature type="domain" description="Glycosyltransferase RgtA/B/C/D-like" evidence="9">
    <location>
        <begin position="62"/>
        <end position="222"/>
    </location>
</feature>
<dbReference type="InterPro" id="IPR050297">
    <property type="entry name" value="LipidA_mod_glycosyltrf_83"/>
</dbReference>
<dbReference type="PANTHER" id="PTHR33908">
    <property type="entry name" value="MANNOSYLTRANSFERASE YKCB-RELATED"/>
    <property type="match status" value="1"/>
</dbReference>
<dbReference type="AlphaFoldDB" id="A0A191ZFP3"/>
<dbReference type="Proteomes" id="UP000078596">
    <property type="component" value="Chromosome"/>
</dbReference>
<feature type="transmembrane region" description="Helical" evidence="8">
    <location>
        <begin position="83"/>
        <end position="101"/>
    </location>
</feature>
<evidence type="ECO:0000256" key="7">
    <source>
        <dbReference type="ARBA" id="ARBA00023136"/>
    </source>
</evidence>
<feature type="transmembrane region" description="Helical" evidence="8">
    <location>
        <begin position="7"/>
        <end position="24"/>
    </location>
</feature>
<keyword evidence="4" id="KW-0808">Transferase</keyword>
<dbReference type="GO" id="GO:0005886">
    <property type="term" value="C:plasma membrane"/>
    <property type="evidence" value="ECO:0007669"/>
    <property type="project" value="UniProtKB-SubCell"/>
</dbReference>
<evidence type="ECO:0000256" key="1">
    <source>
        <dbReference type="ARBA" id="ARBA00004651"/>
    </source>
</evidence>
<dbReference type="KEGG" id="haz:A9404_04210"/>
<dbReference type="GO" id="GO:0009103">
    <property type="term" value="P:lipopolysaccharide biosynthetic process"/>
    <property type="evidence" value="ECO:0007669"/>
    <property type="project" value="UniProtKB-ARBA"/>
</dbReference>
<organism evidence="10 11">
    <name type="scientific">Halothiobacillus diazotrophicus</name>
    <dbReference type="NCBI Taxonomy" id="1860122"/>
    <lineage>
        <taxon>Bacteria</taxon>
        <taxon>Pseudomonadati</taxon>
        <taxon>Pseudomonadota</taxon>
        <taxon>Gammaproteobacteria</taxon>
        <taxon>Chromatiales</taxon>
        <taxon>Halothiobacillaceae</taxon>
        <taxon>Halothiobacillus</taxon>
    </lineage>
</organism>
<proteinExistence type="predicted"/>
<evidence type="ECO:0000256" key="6">
    <source>
        <dbReference type="ARBA" id="ARBA00022989"/>
    </source>
</evidence>
<keyword evidence="5 8" id="KW-0812">Transmembrane</keyword>